<reference evidence="2 3" key="1">
    <citation type="submission" date="2020-08" db="EMBL/GenBank/DDBJ databases">
        <title>Novel species isolated from subtropical streams in China.</title>
        <authorList>
            <person name="Lu H."/>
        </authorList>
    </citation>
    <scope>NUCLEOTIDE SEQUENCE [LARGE SCALE GENOMIC DNA]</scope>
    <source>
        <strain evidence="2 3">NL8W</strain>
    </source>
</reference>
<dbReference type="RefSeq" id="WP_186956984.1">
    <property type="nucleotide sequence ID" value="NZ_JACOFX010000028.1"/>
</dbReference>
<accession>A0ABR6ZHR7</accession>
<gene>
    <name evidence="2" type="ORF">H8L47_27305</name>
</gene>
<sequence length="141" mass="16074">MFDWSSFGIEKKSSVDARMVSSIQKQLDLVFPDSYIDLMKYADGASPEISSFEYEDSGTCISEFFEFSDELRPPTIMWYARPQGVSNLPDRYIPIARDAGDYLICLNFNSSPPTVEILDPATHQLSLIAPSFSQFVRLWHE</sequence>
<proteinExistence type="predicted"/>
<evidence type="ECO:0000259" key="1">
    <source>
        <dbReference type="SMART" id="SM00860"/>
    </source>
</evidence>
<dbReference type="Pfam" id="PF09346">
    <property type="entry name" value="SMI1_KNR4"/>
    <property type="match status" value="1"/>
</dbReference>
<keyword evidence="3" id="KW-1185">Reference proteome</keyword>
<dbReference type="EMBL" id="JACOFX010000028">
    <property type="protein sequence ID" value="MBC3911273.1"/>
    <property type="molecule type" value="Genomic_DNA"/>
</dbReference>
<name>A0ABR6ZHR7_9BURK</name>
<dbReference type="SUPFAM" id="SSF160631">
    <property type="entry name" value="SMI1/KNR4-like"/>
    <property type="match status" value="1"/>
</dbReference>
<evidence type="ECO:0000313" key="2">
    <source>
        <dbReference type="EMBL" id="MBC3911273.1"/>
    </source>
</evidence>
<comment type="caution">
    <text evidence="2">The sequence shown here is derived from an EMBL/GenBank/DDBJ whole genome shotgun (WGS) entry which is preliminary data.</text>
</comment>
<dbReference type="Proteomes" id="UP000646911">
    <property type="component" value="Unassembled WGS sequence"/>
</dbReference>
<dbReference type="InterPro" id="IPR037883">
    <property type="entry name" value="Knr4/Smi1-like_sf"/>
</dbReference>
<feature type="domain" description="Knr4/Smi1-like" evidence="1">
    <location>
        <begin position="14"/>
        <end position="138"/>
    </location>
</feature>
<dbReference type="SMART" id="SM00860">
    <property type="entry name" value="SMI1_KNR4"/>
    <property type="match status" value="1"/>
</dbReference>
<evidence type="ECO:0000313" key="3">
    <source>
        <dbReference type="Proteomes" id="UP000646911"/>
    </source>
</evidence>
<protein>
    <submittedName>
        <fullName evidence="2">SMI1/KNR4 family protein</fullName>
    </submittedName>
</protein>
<dbReference type="Gene3D" id="3.40.1580.10">
    <property type="entry name" value="SMI1/KNR4-like"/>
    <property type="match status" value="1"/>
</dbReference>
<dbReference type="InterPro" id="IPR018958">
    <property type="entry name" value="Knr4/Smi1-like_dom"/>
</dbReference>
<organism evidence="2 3">
    <name type="scientific">Undibacterium umbellatum</name>
    <dbReference type="NCBI Taxonomy" id="2762300"/>
    <lineage>
        <taxon>Bacteria</taxon>
        <taxon>Pseudomonadati</taxon>
        <taxon>Pseudomonadota</taxon>
        <taxon>Betaproteobacteria</taxon>
        <taxon>Burkholderiales</taxon>
        <taxon>Oxalobacteraceae</taxon>
        <taxon>Undibacterium</taxon>
    </lineage>
</organism>